<evidence type="ECO:0000313" key="2">
    <source>
        <dbReference type="Proteomes" id="UP001458880"/>
    </source>
</evidence>
<dbReference type="AlphaFoldDB" id="A0AAW1N0S4"/>
<comment type="caution">
    <text evidence="1">The sequence shown here is derived from an EMBL/GenBank/DDBJ whole genome shotgun (WGS) entry which is preliminary data.</text>
</comment>
<name>A0AAW1N0S4_POPJA</name>
<dbReference type="EMBL" id="JASPKY010000017">
    <property type="protein sequence ID" value="KAK9752878.1"/>
    <property type="molecule type" value="Genomic_DNA"/>
</dbReference>
<reference evidence="1 2" key="1">
    <citation type="journal article" date="2024" name="BMC Genomics">
        <title>De novo assembly and annotation of Popillia japonica's genome with initial clues to its potential as an invasive pest.</title>
        <authorList>
            <person name="Cucini C."/>
            <person name="Boschi S."/>
            <person name="Funari R."/>
            <person name="Cardaioli E."/>
            <person name="Iannotti N."/>
            <person name="Marturano G."/>
            <person name="Paoli F."/>
            <person name="Bruttini M."/>
            <person name="Carapelli A."/>
            <person name="Frati F."/>
            <person name="Nardi F."/>
        </authorList>
    </citation>
    <scope>NUCLEOTIDE SEQUENCE [LARGE SCALE GENOMIC DNA]</scope>
    <source>
        <strain evidence="1">DMR45628</strain>
    </source>
</reference>
<evidence type="ECO:0000313" key="1">
    <source>
        <dbReference type="EMBL" id="KAK9752878.1"/>
    </source>
</evidence>
<protein>
    <submittedName>
        <fullName evidence="1">Uncharacterized protein</fullName>
    </submittedName>
</protein>
<dbReference type="Proteomes" id="UP001458880">
    <property type="component" value="Unassembled WGS sequence"/>
</dbReference>
<accession>A0AAW1N0S4</accession>
<gene>
    <name evidence="1" type="ORF">QE152_g3849</name>
</gene>
<proteinExistence type="predicted"/>
<keyword evidence="2" id="KW-1185">Reference proteome</keyword>
<organism evidence="1 2">
    <name type="scientific">Popillia japonica</name>
    <name type="common">Japanese beetle</name>
    <dbReference type="NCBI Taxonomy" id="7064"/>
    <lineage>
        <taxon>Eukaryota</taxon>
        <taxon>Metazoa</taxon>
        <taxon>Ecdysozoa</taxon>
        <taxon>Arthropoda</taxon>
        <taxon>Hexapoda</taxon>
        <taxon>Insecta</taxon>
        <taxon>Pterygota</taxon>
        <taxon>Neoptera</taxon>
        <taxon>Endopterygota</taxon>
        <taxon>Coleoptera</taxon>
        <taxon>Polyphaga</taxon>
        <taxon>Scarabaeiformia</taxon>
        <taxon>Scarabaeidae</taxon>
        <taxon>Rutelinae</taxon>
        <taxon>Popillia</taxon>
    </lineage>
</organism>
<sequence length="102" mass="11446">MQSEVVFPGDLVFTQLQESMALKRTTLQSGIKNYAKKQSMEDILRDLDKDSGNESDIKKTNRANIDEKKMNNAIRGGLSRGLSVHAASRVYGIKKNNLAVRY</sequence>